<reference evidence="2 3" key="1">
    <citation type="submission" date="2019-12" db="EMBL/GenBank/DDBJ databases">
        <authorList>
            <person name="Wolfe R."/>
            <person name="Danczak R."/>
            <person name="Wilkins M."/>
        </authorList>
    </citation>
    <scope>NUCLEOTIDE SEQUENCE [LARGE SCALE GENOMIC DNA]</scope>
    <source>
        <strain evidence="2">X2_MaxBin.013</strain>
    </source>
</reference>
<dbReference type="SUPFAM" id="SSF51905">
    <property type="entry name" value="FAD/NAD(P)-binding domain"/>
    <property type="match status" value="1"/>
</dbReference>
<dbReference type="EMBL" id="WPAF01000001">
    <property type="protein sequence ID" value="KAF0135315.1"/>
    <property type="molecule type" value="Genomic_DNA"/>
</dbReference>
<dbReference type="GO" id="GO:0050660">
    <property type="term" value="F:flavin adenine dinucleotide binding"/>
    <property type="evidence" value="ECO:0007669"/>
    <property type="project" value="TreeGrafter"/>
</dbReference>
<dbReference type="GO" id="GO:0005829">
    <property type="term" value="C:cytosol"/>
    <property type="evidence" value="ECO:0007669"/>
    <property type="project" value="TreeGrafter"/>
</dbReference>
<evidence type="ECO:0000259" key="1">
    <source>
        <dbReference type="Pfam" id="PF01593"/>
    </source>
</evidence>
<gene>
    <name evidence="2" type="ORF">FD145_141</name>
</gene>
<dbReference type="InterPro" id="IPR036188">
    <property type="entry name" value="FAD/NAD-bd_sf"/>
</dbReference>
<sequence length="423" mass="48570">MKVGILGGGLAGVSAAYFLQEKGLDVEVLEKEDECGGLCRSFLKNGFSYDLGGHIIFSKDVEILDIMLKMLGDNIQKLYRNNKIWFKNRFVKYPFENGLSTLDKEDIYDCLYGFIENKHPKPNNFKEWIYHTFGGGLAEKYLIPYNEKIWNTKAEKMGIEWVERIPKPPIEDVIKSALGIDTEGYTHQLYFHYPLKGGIQALISAFESKLKKVRKGFNVSKIKKNGNQWIVSDGKTEITYDRIISSMPIFDLAEALEEIPSNVKSAINKLKYNSLTVVLLGIDKKKNNDKFAVYFPQKEIVFHRICFHSYMGQWYSPEGKYSIVAEITTNPNDGVHELSDEKISSKVVDGLYREGLIDKKDVCETDVKRMKYGYVVHDLDFKNNTSLFRDYFNSIGIPLNGRFAEYEYHNMDQVVGKAHKIKV</sequence>
<proteinExistence type="predicted"/>
<evidence type="ECO:0000313" key="3">
    <source>
        <dbReference type="Proteomes" id="UP000488506"/>
    </source>
</evidence>
<evidence type="ECO:0000313" key="2">
    <source>
        <dbReference type="EMBL" id="KAF0135315.1"/>
    </source>
</evidence>
<feature type="domain" description="Amine oxidase" evidence="1">
    <location>
        <begin position="182"/>
        <end position="351"/>
    </location>
</feature>
<comment type="caution">
    <text evidence="2">The sequence shown here is derived from an EMBL/GenBank/DDBJ whole genome shotgun (WGS) entry which is preliminary data.</text>
</comment>
<dbReference type="GO" id="GO:0008767">
    <property type="term" value="F:UDP-galactopyranose mutase activity"/>
    <property type="evidence" value="ECO:0007669"/>
    <property type="project" value="TreeGrafter"/>
</dbReference>
<protein>
    <recommendedName>
        <fullName evidence="1">Amine oxidase domain-containing protein</fullName>
    </recommendedName>
</protein>
<dbReference type="Pfam" id="PF01593">
    <property type="entry name" value="Amino_oxidase"/>
    <property type="match status" value="1"/>
</dbReference>
<dbReference type="Pfam" id="PF13450">
    <property type="entry name" value="NAD_binding_8"/>
    <property type="match status" value="1"/>
</dbReference>
<name>A0A833NST6_UNCSA</name>
<organism evidence="2 3">
    <name type="scientific">Candidatus Saganbacteria bacterium</name>
    <dbReference type="NCBI Taxonomy" id="2575572"/>
    <lineage>
        <taxon>Bacteria</taxon>
        <taxon>Bacillati</taxon>
        <taxon>Saganbacteria</taxon>
    </lineage>
</organism>
<dbReference type="Gene3D" id="3.50.50.60">
    <property type="entry name" value="FAD/NAD(P)-binding domain"/>
    <property type="match status" value="1"/>
</dbReference>
<dbReference type="GO" id="GO:0016491">
    <property type="term" value="F:oxidoreductase activity"/>
    <property type="evidence" value="ECO:0007669"/>
    <property type="project" value="InterPro"/>
</dbReference>
<dbReference type="PANTHER" id="PTHR21197:SF0">
    <property type="entry name" value="UDP-GALACTOPYRANOSE MUTASE"/>
    <property type="match status" value="1"/>
</dbReference>
<dbReference type="InterPro" id="IPR002937">
    <property type="entry name" value="Amino_oxidase"/>
</dbReference>
<dbReference type="AlphaFoldDB" id="A0A833NST6"/>
<dbReference type="PANTHER" id="PTHR21197">
    <property type="entry name" value="UDP-GALACTOPYRANOSE MUTASE"/>
    <property type="match status" value="1"/>
</dbReference>
<dbReference type="Proteomes" id="UP000488506">
    <property type="component" value="Unassembled WGS sequence"/>
</dbReference>
<dbReference type="PRINTS" id="PR00419">
    <property type="entry name" value="ADXRDTASE"/>
</dbReference>
<accession>A0A833NST6</accession>